<dbReference type="STRING" id="679200.HMPREF9333_01629"/>
<feature type="transmembrane region" description="Helical" evidence="8">
    <location>
        <begin position="103"/>
        <end position="126"/>
    </location>
</feature>
<reference evidence="9 10" key="1">
    <citation type="submission" date="2011-08" db="EMBL/GenBank/DDBJ databases">
        <title>The Genome Sequence of Johnsonella ignava ATCC 51276.</title>
        <authorList>
            <consortium name="The Broad Institute Genome Sequencing Platform"/>
            <person name="Earl A."/>
            <person name="Ward D."/>
            <person name="Feldgarden M."/>
            <person name="Gevers D."/>
            <person name="Izard J."/>
            <person name="Blanton J.M."/>
            <person name="Baranova O.V."/>
            <person name="Dewhirst F.E."/>
            <person name="Young S.K."/>
            <person name="Zeng Q."/>
            <person name="Gargeya S."/>
            <person name="Fitzgerald M."/>
            <person name="Haas B."/>
            <person name="Abouelleil A."/>
            <person name="Alvarado L."/>
            <person name="Arachchi H.M."/>
            <person name="Berlin A."/>
            <person name="Brown A."/>
            <person name="Chapman S.B."/>
            <person name="Chen Z."/>
            <person name="Dunbar C."/>
            <person name="Freedman E."/>
            <person name="Gearin G."/>
            <person name="Gellesch M."/>
            <person name="Goldberg J."/>
            <person name="Griggs A."/>
            <person name="Gujja S."/>
            <person name="Heiman D."/>
            <person name="Howarth C."/>
            <person name="Larson L."/>
            <person name="Lui A."/>
            <person name="MacDonald P.J.P."/>
            <person name="Montmayeur A."/>
            <person name="Murphy C."/>
            <person name="Neiman D."/>
            <person name="Pearson M."/>
            <person name="Priest M."/>
            <person name="Roberts A."/>
            <person name="Saif S."/>
            <person name="Shea T."/>
            <person name="Shenoy N."/>
            <person name="Sisk P."/>
            <person name="Stolte C."/>
            <person name="Sykes S."/>
            <person name="Wortman J."/>
            <person name="Nusbaum C."/>
            <person name="Birren B."/>
        </authorList>
    </citation>
    <scope>NUCLEOTIDE SEQUENCE [LARGE SCALE GENOMIC DNA]</scope>
    <source>
        <strain evidence="9 10">ATCC 51276</strain>
    </source>
</reference>
<dbReference type="PANTHER" id="PTHR30472:SF18">
    <property type="entry name" value="IRON(III) DICITRATE ABC TRANSPORTER,PERMEASE PROTEIN"/>
    <property type="match status" value="1"/>
</dbReference>
<feature type="transmembrane region" description="Helical" evidence="8">
    <location>
        <begin position="256"/>
        <end position="278"/>
    </location>
</feature>
<keyword evidence="3" id="KW-0813">Transport</keyword>
<dbReference type="Gene3D" id="1.10.3470.10">
    <property type="entry name" value="ABC transporter involved in vitamin B12 uptake, BtuC"/>
    <property type="match status" value="1"/>
</dbReference>
<dbReference type="OrthoDB" id="9792889at2"/>
<evidence type="ECO:0000256" key="3">
    <source>
        <dbReference type="ARBA" id="ARBA00022448"/>
    </source>
</evidence>
<dbReference type="HOGENOM" id="CLU_013016_0_1_9"/>
<dbReference type="AlphaFoldDB" id="G5GJ89"/>
<dbReference type="CDD" id="cd06550">
    <property type="entry name" value="TM_ABC_iron-siderophores_like"/>
    <property type="match status" value="1"/>
</dbReference>
<feature type="transmembrane region" description="Helical" evidence="8">
    <location>
        <begin position="133"/>
        <end position="153"/>
    </location>
</feature>
<comment type="caution">
    <text evidence="9">The sequence shown here is derived from an EMBL/GenBank/DDBJ whole genome shotgun (WGS) entry which is preliminary data.</text>
</comment>
<organism evidence="9 10">
    <name type="scientific">Johnsonella ignava ATCC 51276</name>
    <dbReference type="NCBI Taxonomy" id="679200"/>
    <lineage>
        <taxon>Bacteria</taxon>
        <taxon>Bacillati</taxon>
        <taxon>Bacillota</taxon>
        <taxon>Clostridia</taxon>
        <taxon>Lachnospirales</taxon>
        <taxon>Lachnospiraceae</taxon>
        <taxon>Johnsonella</taxon>
    </lineage>
</organism>
<evidence type="ECO:0000256" key="8">
    <source>
        <dbReference type="SAM" id="Phobius"/>
    </source>
</evidence>
<dbReference type="PANTHER" id="PTHR30472">
    <property type="entry name" value="FERRIC ENTEROBACTIN TRANSPORT SYSTEM PERMEASE PROTEIN"/>
    <property type="match status" value="1"/>
</dbReference>
<dbReference type="SUPFAM" id="SSF81345">
    <property type="entry name" value="ABC transporter involved in vitamin B12 uptake, BtuC"/>
    <property type="match status" value="1"/>
</dbReference>
<feature type="transmembrane region" description="Helical" evidence="8">
    <location>
        <begin position="299"/>
        <end position="319"/>
    </location>
</feature>
<accession>G5GJ89</accession>
<evidence type="ECO:0000313" key="9">
    <source>
        <dbReference type="EMBL" id="EHI55214.1"/>
    </source>
</evidence>
<feature type="transmembrane region" description="Helical" evidence="8">
    <location>
        <begin position="165"/>
        <end position="188"/>
    </location>
</feature>
<proteinExistence type="inferred from homology"/>
<feature type="transmembrane region" description="Helical" evidence="8">
    <location>
        <begin position="209"/>
        <end position="229"/>
    </location>
</feature>
<gene>
    <name evidence="9" type="ORF">HMPREF9333_01629</name>
</gene>
<dbReference type="InterPro" id="IPR037294">
    <property type="entry name" value="ABC_BtuC-like"/>
</dbReference>
<dbReference type="FunFam" id="1.10.3470.10:FF:000001">
    <property type="entry name" value="Vitamin B12 ABC transporter permease BtuC"/>
    <property type="match status" value="1"/>
</dbReference>
<feature type="transmembrane region" description="Helical" evidence="8">
    <location>
        <begin position="78"/>
        <end position="97"/>
    </location>
</feature>
<feature type="transmembrane region" description="Helical" evidence="8">
    <location>
        <begin position="12"/>
        <end position="33"/>
    </location>
</feature>
<dbReference type="GO" id="GO:0005886">
    <property type="term" value="C:plasma membrane"/>
    <property type="evidence" value="ECO:0007669"/>
    <property type="project" value="UniProtKB-SubCell"/>
</dbReference>
<protein>
    <recommendedName>
        <fullName evidence="11">ABC transporter permease</fullName>
    </recommendedName>
</protein>
<evidence type="ECO:0000256" key="1">
    <source>
        <dbReference type="ARBA" id="ARBA00004651"/>
    </source>
</evidence>
<evidence type="ECO:0000256" key="7">
    <source>
        <dbReference type="ARBA" id="ARBA00023136"/>
    </source>
</evidence>
<dbReference type="eggNOG" id="COG0609">
    <property type="taxonomic scope" value="Bacteria"/>
</dbReference>
<dbReference type="PATRIC" id="fig|679200.3.peg.1723"/>
<dbReference type="GO" id="GO:0033214">
    <property type="term" value="P:siderophore-iron import into cell"/>
    <property type="evidence" value="ECO:0007669"/>
    <property type="project" value="TreeGrafter"/>
</dbReference>
<keyword evidence="7 8" id="KW-0472">Membrane</keyword>
<evidence type="ECO:0000256" key="5">
    <source>
        <dbReference type="ARBA" id="ARBA00022692"/>
    </source>
</evidence>
<evidence type="ECO:0000313" key="10">
    <source>
        <dbReference type="Proteomes" id="UP000003011"/>
    </source>
</evidence>
<dbReference type="GO" id="GO:0022857">
    <property type="term" value="F:transmembrane transporter activity"/>
    <property type="evidence" value="ECO:0007669"/>
    <property type="project" value="InterPro"/>
</dbReference>
<keyword evidence="6 8" id="KW-1133">Transmembrane helix</keyword>
<comment type="similarity">
    <text evidence="2">Belongs to the binding-protein-dependent transport system permease family. FecCD subfamily.</text>
</comment>
<dbReference type="EMBL" id="ACZL01000026">
    <property type="protein sequence ID" value="EHI55214.1"/>
    <property type="molecule type" value="Genomic_DNA"/>
</dbReference>
<name>G5GJ89_9FIRM</name>
<dbReference type="PROSITE" id="PS51257">
    <property type="entry name" value="PROKAR_LIPOPROTEIN"/>
    <property type="match status" value="1"/>
</dbReference>
<comment type="subcellular location">
    <subcellularLocation>
        <location evidence="1">Cell membrane</location>
        <topology evidence="1">Multi-pass membrane protein</topology>
    </subcellularLocation>
</comment>
<evidence type="ECO:0008006" key="11">
    <source>
        <dbReference type="Google" id="ProtNLM"/>
    </source>
</evidence>
<keyword evidence="4" id="KW-1003">Cell membrane</keyword>
<evidence type="ECO:0000256" key="6">
    <source>
        <dbReference type="ARBA" id="ARBA00022989"/>
    </source>
</evidence>
<feature type="transmembrane region" description="Helical" evidence="8">
    <location>
        <begin position="325"/>
        <end position="344"/>
    </location>
</feature>
<evidence type="ECO:0000256" key="4">
    <source>
        <dbReference type="ARBA" id="ARBA00022475"/>
    </source>
</evidence>
<dbReference type="Pfam" id="PF01032">
    <property type="entry name" value="FecCD"/>
    <property type="match status" value="1"/>
</dbReference>
<keyword evidence="10" id="KW-1185">Reference proteome</keyword>
<sequence length="352" mass="37872">MKIYNAKINSRLITSAIFVLIVIFAVITVLIGVSCGSKNINMADCFHIILSKIFNFDLDESLSRDVTILWNMRMPRMLLALAAGGGLALGGCAMQALTQNVLADPYVLGVSSGASAMVSLSFLIFGGTAVISYITPVFAFTGALLAMFLVYGIGMISGNSSTNNLILTGMAISVILNAASNFIITMLPNAFIMESAAMWLWGSLSGARWYNIGFPIFVSLISLIALSVAGDRFDLLSLGEETAITLGVSTKKIRRFTIITVSLLIGAIISASGLIGFVGFIIPHTCRIIFGSKNRKLMIFSYIIGGIFLAWMDILSRTLLAPKEIAVGIFSAFCGGPFFIYLLYRKNKTGRI</sequence>
<keyword evidence="5 8" id="KW-0812">Transmembrane</keyword>
<dbReference type="RefSeq" id="WP_005541393.1">
    <property type="nucleotide sequence ID" value="NZ_JH378834.1"/>
</dbReference>
<dbReference type="Proteomes" id="UP000003011">
    <property type="component" value="Unassembled WGS sequence"/>
</dbReference>
<dbReference type="InterPro" id="IPR000522">
    <property type="entry name" value="ABC_transptr_permease_BtuC"/>
</dbReference>
<evidence type="ECO:0000256" key="2">
    <source>
        <dbReference type="ARBA" id="ARBA00007935"/>
    </source>
</evidence>